<dbReference type="PANTHER" id="PTHR43187">
    <property type="entry name" value="GLUTAMINE AMIDOTRANSFERASE DUG3-RELATED"/>
    <property type="match status" value="1"/>
</dbReference>
<dbReference type="InterPro" id="IPR029055">
    <property type="entry name" value="Ntn_hydrolases_N"/>
</dbReference>
<evidence type="ECO:0000313" key="4">
    <source>
        <dbReference type="Proteomes" id="UP001161405"/>
    </source>
</evidence>
<dbReference type="SUPFAM" id="SSF56235">
    <property type="entry name" value="N-terminal nucleophile aminohydrolases (Ntn hydrolases)"/>
    <property type="match status" value="1"/>
</dbReference>
<dbReference type="InterPro" id="IPR017932">
    <property type="entry name" value="GATase_2_dom"/>
</dbReference>
<dbReference type="Gene3D" id="3.60.20.10">
    <property type="entry name" value="Glutamine Phosphoribosylpyrophosphate, subunit 1, domain 1"/>
    <property type="match status" value="1"/>
</dbReference>
<dbReference type="PROSITE" id="PS51278">
    <property type="entry name" value="GATASE_TYPE_2"/>
    <property type="match status" value="1"/>
</dbReference>
<evidence type="ECO:0000259" key="2">
    <source>
        <dbReference type="PROSITE" id="PS51278"/>
    </source>
</evidence>
<proteinExistence type="predicted"/>
<dbReference type="InterPro" id="IPR052373">
    <property type="entry name" value="Gamma-glu_amide_hydrolase"/>
</dbReference>
<dbReference type="RefSeq" id="WP_284364315.1">
    <property type="nucleotide sequence ID" value="NZ_BSNI01000002.1"/>
</dbReference>
<dbReference type="Pfam" id="PF13230">
    <property type="entry name" value="GATase_4"/>
    <property type="match status" value="1"/>
</dbReference>
<dbReference type="CDD" id="cd01908">
    <property type="entry name" value="YafJ"/>
    <property type="match status" value="1"/>
</dbReference>
<dbReference type="EMBL" id="BSNI01000002">
    <property type="protein sequence ID" value="GLQ17860.1"/>
    <property type="molecule type" value="Genomic_DNA"/>
</dbReference>
<keyword evidence="1 3" id="KW-0315">Glutamine amidotransferase</keyword>
<gene>
    <name evidence="3" type="ORF">GCM10007879_21090</name>
</gene>
<reference evidence="3" key="2">
    <citation type="submission" date="2023-01" db="EMBL/GenBank/DDBJ databases">
        <title>Draft genome sequence of Maritalea porphyrae strain NBRC 107169.</title>
        <authorList>
            <person name="Sun Q."/>
            <person name="Mori K."/>
        </authorList>
    </citation>
    <scope>NUCLEOTIDE SEQUENCE</scope>
    <source>
        <strain evidence="3">NBRC 107169</strain>
    </source>
</reference>
<dbReference type="Proteomes" id="UP001161405">
    <property type="component" value="Unassembled WGS sequence"/>
</dbReference>
<name>A0ABQ5UT00_9HYPH</name>
<accession>A0ABQ5UT00</accession>
<comment type="caution">
    <text evidence="3">The sequence shown here is derived from an EMBL/GenBank/DDBJ whole genome shotgun (WGS) entry which is preliminary data.</text>
</comment>
<dbReference type="PANTHER" id="PTHR43187:SF1">
    <property type="entry name" value="GLUTAMINE AMIDOTRANSFERASE DUG3-RELATED"/>
    <property type="match status" value="1"/>
</dbReference>
<protein>
    <submittedName>
        <fullName evidence="3">Class II glutamine amidotransferase</fullName>
    </submittedName>
</protein>
<reference evidence="3" key="1">
    <citation type="journal article" date="2014" name="Int. J. Syst. Evol. Microbiol.">
        <title>Complete genome of a new Firmicutes species belonging to the dominant human colonic microbiota ('Ruminococcus bicirculans') reveals two chromosomes and a selective capacity to utilize plant glucans.</title>
        <authorList>
            <consortium name="NISC Comparative Sequencing Program"/>
            <person name="Wegmann U."/>
            <person name="Louis P."/>
            <person name="Goesmann A."/>
            <person name="Henrissat B."/>
            <person name="Duncan S.H."/>
            <person name="Flint H.J."/>
        </authorList>
    </citation>
    <scope>NUCLEOTIDE SEQUENCE</scope>
    <source>
        <strain evidence="3">NBRC 107169</strain>
    </source>
</reference>
<feature type="domain" description="Glutamine amidotransferase type-2" evidence="2">
    <location>
        <begin position="2"/>
        <end position="268"/>
    </location>
</feature>
<keyword evidence="4" id="KW-1185">Reference proteome</keyword>
<evidence type="ECO:0000256" key="1">
    <source>
        <dbReference type="ARBA" id="ARBA00022962"/>
    </source>
</evidence>
<organism evidence="3 4">
    <name type="scientific">Maritalea porphyrae</name>
    <dbReference type="NCBI Taxonomy" id="880732"/>
    <lineage>
        <taxon>Bacteria</taxon>
        <taxon>Pseudomonadati</taxon>
        <taxon>Pseudomonadota</taxon>
        <taxon>Alphaproteobacteria</taxon>
        <taxon>Hyphomicrobiales</taxon>
        <taxon>Devosiaceae</taxon>
        <taxon>Maritalea</taxon>
    </lineage>
</organism>
<sequence length="268" mass="29929">MCRWIAYLGQPTYIAEFLYDGPRSLCAQAQQSHKAKLGVHGDGGGLGWYGDQKCPGLYRNEGPAWADPNLRELTAQLKAKLFFAHVRASTGAPNTFVNCHPFRMNHWLFMHNGQIGEFGKIQRKLEQALSEDAYAAMQGTTDSELMFGLLVTNGLFNDPEAAIRTTLNSIRAVMLEQGIKDPFRATFAISNGEQIWAVRWSTDVYAPSLYQRDLNGDILLASEPLDSEAQNWQEIPPNSLVCLRRAAGAKTEIEIEELFDEVPHVRAV</sequence>
<dbReference type="InterPro" id="IPR026869">
    <property type="entry name" value="EgtC-like"/>
</dbReference>
<evidence type="ECO:0000313" key="3">
    <source>
        <dbReference type="EMBL" id="GLQ17860.1"/>
    </source>
</evidence>